<evidence type="ECO:0000313" key="2">
    <source>
        <dbReference type="EMBL" id="AIA90589.1"/>
    </source>
</evidence>
<sequence>MELIGFDEMDGYQQFLVTSFKHQLDALKKFQDKDTGLWHTLIDDSTSYIEGSATAGFAYGILKAIDLGMISRDYLHISDKAIQGI</sequence>
<dbReference type="SUPFAM" id="SSF48208">
    <property type="entry name" value="Six-hairpin glycosidases"/>
    <property type="match status" value="1"/>
</dbReference>
<dbReference type="InterPro" id="IPR008928">
    <property type="entry name" value="6-hairpin_glycosidase_sf"/>
</dbReference>
<reference evidence="2" key="1">
    <citation type="journal article" date="2013" name="Environ. Microbiol.">
        <title>Seasonally variable intestinal metagenomes of the red palm weevil (Rhynchophorus ferrugineus).</title>
        <authorList>
            <person name="Jia S."/>
            <person name="Zhang X."/>
            <person name="Zhang G."/>
            <person name="Yin A."/>
            <person name="Zhang S."/>
            <person name="Li F."/>
            <person name="Wang L."/>
            <person name="Zhao D."/>
            <person name="Yun Q."/>
            <person name="Tala"/>
            <person name="Wang J."/>
            <person name="Sun G."/>
            <person name="Baabdullah M."/>
            <person name="Yu X."/>
            <person name="Hu S."/>
            <person name="Al-Mssallem I.S."/>
            <person name="Yu J."/>
        </authorList>
    </citation>
    <scope>NUCLEOTIDE SEQUENCE</scope>
</reference>
<organism evidence="2">
    <name type="scientific">uncultured Caulobacter sp</name>
    <dbReference type="NCBI Taxonomy" id="158749"/>
    <lineage>
        <taxon>Bacteria</taxon>
        <taxon>Pseudomonadati</taxon>
        <taxon>Pseudomonadota</taxon>
        <taxon>Alphaproteobacteria</taxon>
        <taxon>Caulobacterales</taxon>
        <taxon>Caulobacteraceae</taxon>
        <taxon>Caulobacter</taxon>
        <taxon>environmental samples</taxon>
    </lineage>
</organism>
<protein>
    <submittedName>
        <fullName evidence="2">Glyco_hydro_88</fullName>
    </submittedName>
</protein>
<dbReference type="AlphaFoldDB" id="A0A060C5T6"/>
<dbReference type="InterPro" id="IPR010905">
    <property type="entry name" value="Glyco_hydro_88"/>
</dbReference>
<dbReference type="GO" id="GO:0016787">
    <property type="term" value="F:hydrolase activity"/>
    <property type="evidence" value="ECO:0007669"/>
    <property type="project" value="UniProtKB-KW"/>
</dbReference>
<dbReference type="PANTHER" id="PTHR33886">
    <property type="entry name" value="UNSATURATED RHAMNOGALACTURONAN HYDROLASE (EUROFUNG)"/>
    <property type="match status" value="1"/>
</dbReference>
<dbReference type="Pfam" id="PF07470">
    <property type="entry name" value="Glyco_hydro_88"/>
    <property type="match status" value="1"/>
</dbReference>
<dbReference type="InterPro" id="IPR052043">
    <property type="entry name" value="PolySaccharide_Degr_Enz"/>
</dbReference>
<dbReference type="PANTHER" id="PTHR33886:SF8">
    <property type="entry name" value="UNSATURATED RHAMNOGALACTURONAN HYDROLASE (EUROFUNG)"/>
    <property type="match status" value="1"/>
</dbReference>
<dbReference type="Gene3D" id="1.50.10.10">
    <property type="match status" value="1"/>
</dbReference>
<dbReference type="EMBL" id="KF123288">
    <property type="protein sequence ID" value="AIA90589.1"/>
    <property type="molecule type" value="Genomic_DNA"/>
</dbReference>
<accession>A0A060C5T6</accession>
<evidence type="ECO:0000256" key="1">
    <source>
        <dbReference type="ARBA" id="ARBA00022801"/>
    </source>
</evidence>
<proteinExistence type="predicted"/>
<keyword evidence="1" id="KW-0378">Hydrolase</keyword>
<dbReference type="GO" id="GO:0005975">
    <property type="term" value="P:carbohydrate metabolic process"/>
    <property type="evidence" value="ECO:0007669"/>
    <property type="project" value="InterPro"/>
</dbReference>
<name>A0A060C5T6_9CAUL</name>
<dbReference type="InterPro" id="IPR012341">
    <property type="entry name" value="6hp_glycosidase-like_sf"/>
</dbReference>